<dbReference type="GO" id="GO:0005524">
    <property type="term" value="F:ATP binding"/>
    <property type="evidence" value="ECO:0007669"/>
    <property type="project" value="InterPro"/>
</dbReference>
<evidence type="ECO:0000259" key="1">
    <source>
        <dbReference type="SMART" id="SM00382"/>
    </source>
</evidence>
<reference evidence="2 3" key="1">
    <citation type="submission" date="2019-12" db="EMBL/GenBank/DDBJ databases">
        <authorList>
            <person name="Kim Y.S."/>
        </authorList>
    </citation>
    <scope>NUCLEOTIDE SEQUENCE [LARGE SCALE GENOMIC DNA]</scope>
    <source>
        <strain evidence="2 3">GA093</strain>
    </source>
</reference>
<dbReference type="PANTHER" id="PTHR43581">
    <property type="entry name" value="ATP/GTP PHOSPHATASE"/>
    <property type="match status" value="1"/>
</dbReference>
<protein>
    <submittedName>
        <fullName evidence="2">AAA family ATPase</fullName>
    </submittedName>
</protein>
<evidence type="ECO:0000313" key="3">
    <source>
        <dbReference type="Proteomes" id="UP000471501"/>
    </source>
</evidence>
<organism evidence="2 3">
    <name type="scientific">Flavobacterium hydrocarbonoxydans</name>
    <dbReference type="NCBI Taxonomy" id="2683249"/>
    <lineage>
        <taxon>Bacteria</taxon>
        <taxon>Pseudomonadati</taxon>
        <taxon>Bacteroidota</taxon>
        <taxon>Flavobacteriia</taxon>
        <taxon>Flavobacteriales</taxon>
        <taxon>Flavobacteriaceae</taxon>
        <taxon>Flavobacterium</taxon>
    </lineage>
</organism>
<dbReference type="EMBL" id="WSTB01000001">
    <property type="protein sequence ID" value="MWB93147.1"/>
    <property type="molecule type" value="Genomic_DNA"/>
</dbReference>
<accession>A0A6I4NQ02</accession>
<dbReference type="InterPro" id="IPR003959">
    <property type="entry name" value="ATPase_AAA_core"/>
</dbReference>
<dbReference type="PANTHER" id="PTHR43581:SF2">
    <property type="entry name" value="EXCINUCLEASE ATPASE SUBUNIT"/>
    <property type="match status" value="1"/>
</dbReference>
<proteinExistence type="predicted"/>
<dbReference type="AlphaFoldDB" id="A0A6I4NQ02"/>
<dbReference type="GO" id="GO:0016887">
    <property type="term" value="F:ATP hydrolysis activity"/>
    <property type="evidence" value="ECO:0007669"/>
    <property type="project" value="InterPro"/>
</dbReference>
<dbReference type="InterPro" id="IPR027417">
    <property type="entry name" value="P-loop_NTPase"/>
</dbReference>
<dbReference type="InterPro" id="IPR003593">
    <property type="entry name" value="AAA+_ATPase"/>
</dbReference>
<dbReference type="Proteomes" id="UP000471501">
    <property type="component" value="Unassembled WGS sequence"/>
</dbReference>
<comment type="caution">
    <text evidence="2">The sequence shown here is derived from an EMBL/GenBank/DDBJ whole genome shotgun (WGS) entry which is preliminary data.</text>
</comment>
<dbReference type="RefSeq" id="WP_160373063.1">
    <property type="nucleotide sequence ID" value="NZ_WSTB01000001.1"/>
</dbReference>
<gene>
    <name evidence="2" type="ORF">GON26_02145</name>
</gene>
<sequence length="416" mass="47177">MFLKEITLTNFKCLADISLSFEKDKKSNRKWTLILGENGTGKSNVLKAIALVTSGSNALGELLGNIDSWIKFGENNCSIKAVIETKKGEERDISLKFERGDNLSKVISNNRESLYLIDSAIENANRNYFIVAYGASRRLSNEVFSNFDKNRNARSMNVRNLFDNSSTLNPLTAWIIELDYRSGEEGINLVKEALQDFLPGIVFHSIDKEKKQVIFETVDGLISLDQLSDGYQNMAAWIGDLLFRITEAFRSYSKPLESRGLLLIDELDLHLHPKWQRKLLDFIGNKLPNFQVVATTHSPLTAQQADTGELFALKRNDSNVVEIIPFIGSPKSLLINQLLMTPIFGLETDESYEIQNVKKEYEVLKSKGDSLNDTEKKMMKIVKGKLKNLPQRNLQTSSSKELELLEKIEEKLKIKM</sequence>
<dbReference type="SMART" id="SM00382">
    <property type="entry name" value="AAA"/>
    <property type="match status" value="1"/>
</dbReference>
<dbReference type="Pfam" id="PF13304">
    <property type="entry name" value="AAA_21"/>
    <property type="match status" value="1"/>
</dbReference>
<dbReference type="InterPro" id="IPR051396">
    <property type="entry name" value="Bact_Antivir_Def_Nuclease"/>
</dbReference>
<feature type="domain" description="AAA+ ATPase" evidence="1">
    <location>
        <begin position="28"/>
        <end position="325"/>
    </location>
</feature>
<dbReference type="SUPFAM" id="SSF52540">
    <property type="entry name" value="P-loop containing nucleoside triphosphate hydrolases"/>
    <property type="match status" value="1"/>
</dbReference>
<dbReference type="Gene3D" id="3.40.50.300">
    <property type="entry name" value="P-loop containing nucleotide triphosphate hydrolases"/>
    <property type="match status" value="1"/>
</dbReference>
<evidence type="ECO:0000313" key="2">
    <source>
        <dbReference type="EMBL" id="MWB93147.1"/>
    </source>
</evidence>
<name>A0A6I4NQ02_9FLAO</name>
<keyword evidence="3" id="KW-1185">Reference proteome</keyword>